<dbReference type="Proteomes" id="UP000676035">
    <property type="component" value="Unassembled WGS sequence"/>
</dbReference>
<dbReference type="EMBL" id="JAGYHF010000002">
    <property type="protein sequence ID" value="MBS4077570.1"/>
    <property type="molecule type" value="Genomic_DNA"/>
</dbReference>
<evidence type="ECO:0000313" key="1">
    <source>
        <dbReference type="EMBL" id="MBS4077570.1"/>
    </source>
</evidence>
<protein>
    <submittedName>
        <fullName evidence="1">Uncharacterized protein</fullName>
    </submittedName>
</protein>
<evidence type="ECO:0000313" key="2">
    <source>
        <dbReference type="Proteomes" id="UP000676035"/>
    </source>
</evidence>
<dbReference type="RefSeq" id="WP_212544086.1">
    <property type="nucleotide sequence ID" value="NZ_JAGYHF010000002.1"/>
</dbReference>
<name>A0ABS5MTD7_9PSED</name>
<proteinExistence type="predicted"/>
<reference evidence="1 2" key="1">
    <citation type="submission" date="2021-04" db="EMBL/GenBank/DDBJ databases">
        <title>Pseudomonas rustica sp. nov. isolated from raw milk.</title>
        <authorList>
            <person name="Fiedler G."/>
            <person name="Gieschler S."/>
            <person name="Kabisch J."/>
            <person name="Grimmler C."/>
            <person name="Brinks E."/>
            <person name="Wagner N."/>
            <person name="Hetzer B."/>
            <person name="Franz C.M.A.P."/>
            <person name="Boehnlein C."/>
        </authorList>
    </citation>
    <scope>NUCLEOTIDE SEQUENCE [LARGE SCALE GENOMIC DNA]</scope>
    <source>
        <strain evidence="1 2">MBT-4</strain>
    </source>
</reference>
<organism evidence="1 2">
    <name type="scientific">Pseudomonas rustica</name>
    <dbReference type="NCBI Taxonomy" id="2827099"/>
    <lineage>
        <taxon>Bacteria</taxon>
        <taxon>Pseudomonadati</taxon>
        <taxon>Pseudomonadota</taxon>
        <taxon>Gammaproteobacteria</taxon>
        <taxon>Pseudomonadales</taxon>
        <taxon>Pseudomonadaceae</taxon>
        <taxon>Pseudomonas</taxon>
    </lineage>
</organism>
<sequence>MSANERKKTTGKLQAKGTTVEGFSTKDVLVHQSLSDQGFSFEGRNDKNEWLTFFVRTLDIRTGESYKIEQFGSAGTATAHYQASADVKYDGITGFIKFVKFDKLTQEAIIEAEATIARVNGEEKKIVVKGEFSGFEGSN</sequence>
<comment type="caution">
    <text evidence="1">The sequence shown here is derived from an EMBL/GenBank/DDBJ whole genome shotgun (WGS) entry which is preliminary data.</text>
</comment>
<keyword evidence="2" id="KW-1185">Reference proteome</keyword>
<accession>A0ABS5MTD7</accession>
<gene>
    <name evidence="1" type="ORF">KFS80_04600</name>
</gene>